<dbReference type="EMBL" id="AP014863">
    <property type="protein sequence ID" value="BAU77439.1"/>
    <property type="molecule type" value="Genomic_DNA"/>
</dbReference>
<evidence type="ECO:0000313" key="2">
    <source>
        <dbReference type="Proteomes" id="UP000218554"/>
    </source>
</evidence>
<proteinExistence type="predicted"/>
<organism evidence="1 2">
    <name type="scientific">Metapseudomonas furukawaii</name>
    <name type="common">Pseudomonas furukawaii</name>
    <dbReference type="NCBI Taxonomy" id="1149133"/>
    <lineage>
        <taxon>Bacteria</taxon>
        <taxon>Pseudomonadati</taxon>
        <taxon>Pseudomonadota</taxon>
        <taxon>Gammaproteobacteria</taxon>
        <taxon>Pseudomonadales</taxon>
        <taxon>Pseudomonadaceae</taxon>
        <taxon>Metapseudomonas</taxon>
    </lineage>
</organism>
<name>L8MNI7_METFU</name>
<accession>A0A143SZF9</accession>
<dbReference type="Proteomes" id="UP000218554">
    <property type="component" value="Plasmid pKF707"/>
</dbReference>
<keyword evidence="2" id="KW-1185">Reference proteome</keyword>
<dbReference type="KEGG" id="pfuw:KF707C_p500"/>
<sequence>MASRKNPLLNLDSEKLMDLLRVYRADDLRAEQRKLTTAGNQLAKLASGPMSALFSPEELASLQQTVALVRSVSQRVEHAKEIKARREEQQARERAEKEKAMHKALDERLPKGFDQPQQCIELVTLTLALQSYRVVFERRTAEEFGERLKQDIARQTAGGYSVQGVFNLLRHDVLQQLRDEMVYRSWDSAPDFVQEVFAKVEARQAEAARNNGQLIDYLQAQLQIEQSGNVERLPVKPKRNTEGRK</sequence>
<evidence type="ECO:0000313" key="1">
    <source>
        <dbReference type="EMBL" id="BAU77439.1"/>
    </source>
</evidence>
<reference evidence="1 2" key="1">
    <citation type="journal article" date="2018" name="Int. J. Syst. Evol. Microbiol.">
        <title>Pseudomonas furukawaii sp. nov., a polychlorinated biphenyl-degrading bacterium isolated from biphenyl-contaminated soil in Japan.</title>
        <authorList>
            <person name="Kimura N."/>
            <person name="Watanabe T."/>
            <person name="Suenaga H."/>
            <person name="Fujihara H."/>
            <person name="Futagami T."/>
            <person name="Goto M."/>
            <person name="Hanada S."/>
            <person name="Hirose J."/>
        </authorList>
    </citation>
    <scope>NUCLEOTIDE SEQUENCE [LARGE SCALE GENOMIC DNA]</scope>
    <source>
        <strain evidence="2">DSM 10086 / NBRC 110670 / KF707</strain>
    </source>
</reference>
<protein>
    <submittedName>
        <fullName evidence="1">Uncharacterized protein</fullName>
    </submittedName>
</protein>
<gene>
    <name evidence="1" type="ORF">KF707C_p500</name>
</gene>
<geneLocation type="plasmid" evidence="1 2">
    <name>pKF707</name>
</geneLocation>
<keyword evidence="1" id="KW-0614">Plasmid</keyword>
<dbReference type="AlphaFoldDB" id="L8MNI7"/>
<accession>L8MNI7</accession>
<dbReference type="RefSeq" id="WP_003449748.1">
    <property type="nucleotide sequence ID" value="NZ_AJMR01000081.1"/>
</dbReference>